<sequence>MDTEEQYDWDMLEAGEEWHESEIRSIIAHVKANKFLIDKTQKDFSNKEKKDNTWKIIAVLLNRTEIEVQKKWKSLRTVFSRKLAQLKQKMPSGSGVNEKENLRIDWEYWGDMQFLIPHMRHKSNRTSNFHKTSLPVSSKSSGFLASSKNGQSILKLDEGTHEDTVECIEIESSPLQNANLIFSNTSNFTQFSAETQIREESTLLSSNDSSSEYLSTSNSNQEISMSTNKTERKKHSFNVKCKRKVPTPDEFHLKKKKEIESCSTRVSEASQHMKDTLNAITQSLKEPSGNDDLQYFTCLLPIFRKLNDDQKTECLKILLNVMIDFGNKNKQ</sequence>
<evidence type="ECO:0000259" key="2">
    <source>
        <dbReference type="PROSITE" id="PS51029"/>
    </source>
</evidence>
<protein>
    <recommendedName>
        <fullName evidence="2">MADF domain-containing protein</fullName>
    </recommendedName>
</protein>
<dbReference type="PANTHER" id="PTHR12243:SF67">
    <property type="entry name" value="COREPRESSOR OF PANGOLIN, ISOFORM A-RELATED"/>
    <property type="match status" value="1"/>
</dbReference>
<evidence type="ECO:0000256" key="1">
    <source>
        <dbReference type="SAM" id="MobiDB-lite"/>
    </source>
</evidence>
<name>A0A151I8T0_9HYME</name>
<dbReference type="STRING" id="456900.A0A151I8T0"/>
<dbReference type="EMBL" id="KQ978374">
    <property type="protein sequence ID" value="KYM94570.1"/>
    <property type="molecule type" value="Genomic_DNA"/>
</dbReference>
<reference evidence="3 4" key="1">
    <citation type="submission" date="2016-03" db="EMBL/GenBank/DDBJ databases">
        <title>Cyphomyrmex costatus WGS genome.</title>
        <authorList>
            <person name="Nygaard S."/>
            <person name="Hu H."/>
            <person name="Boomsma J."/>
            <person name="Zhang G."/>
        </authorList>
    </citation>
    <scope>NUCLEOTIDE SEQUENCE [LARGE SCALE GENOMIC DNA]</scope>
    <source>
        <strain evidence="3">MS0001</strain>
        <tissue evidence="3">Whole body</tissue>
    </source>
</reference>
<accession>A0A151I8T0</accession>
<proteinExistence type="predicted"/>
<dbReference type="Pfam" id="PF10545">
    <property type="entry name" value="MADF_DNA_bdg"/>
    <property type="match status" value="1"/>
</dbReference>
<dbReference type="SMART" id="SM00595">
    <property type="entry name" value="MADF"/>
    <property type="match status" value="1"/>
</dbReference>
<dbReference type="AlphaFoldDB" id="A0A151I8T0"/>
<dbReference type="Proteomes" id="UP000078542">
    <property type="component" value="Unassembled WGS sequence"/>
</dbReference>
<dbReference type="PANTHER" id="PTHR12243">
    <property type="entry name" value="MADF DOMAIN TRANSCRIPTION FACTOR"/>
    <property type="match status" value="1"/>
</dbReference>
<evidence type="ECO:0000313" key="4">
    <source>
        <dbReference type="Proteomes" id="UP000078542"/>
    </source>
</evidence>
<feature type="domain" description="MADF" evidence="2">
    <location>
        <begin position="25"/>
        <end position="120"/>
    </location>
</feature>
<feature type="region of interest" description="Disordered" evidence="1">
    <location>
        <begin position="202"/>
        <end position="230"/>
    </location>
</feature>
<dbReference type="InterPro" id="IPR039353">
    <property type="entry name" value="TF_Adf1"/>
</dbReference>
<dbReference type="InterPro" id="IPR006578">
    <property type="entry name" value="MADF-dom"/>
</dbReference>
<keyword evidence="4" id="KW-1185">Reference proteome</keyword>
<feature type="compositionally biased region" description="Low complexity" evidence="1">
    <location>
        <begin position="202"/>
        <end position="220"/>
    </location>
</feature>
<organism evidence="3 4">
    <name type="scientific">Cyphomyrmex costatus</name>
    <dbReference type="NCBI Taxonomy" id="456900"/>
    <lineage>
        <taxon>Eukaryota</taxon>
        <taxon>Metazoa</taxon>
        <taxon>Ecdysozoa</taxon>
        <taxon>Arthropoda</taxon>
        <taxon>Hexapoda</taxon>
        <taxon>Insecta</taxon>
        <taxon>Pterygota</taxon>
        <taxon>Neoptera</taxon>
        <taxon>Endopterygota</taxon>
        <taxon>Hymenoptera</taxon>
        <taxon>Apocrita</taxon>
        <taxon>Aculeata</taxon>
        <taxon>Formicoidea</taxon>
        <taxon>Formicidae</taxon>
        <taxon>Myrmicinae</taxon>
        <taxon>Cyphomyrmex</taxon>
    </lineage>
</organism>
<gene>
    <name evidence="3" type="ORF">ALC62_14799</name>
</gene>
<dbReference type="PROSITE" id="PS51029">
    <property type="entry name" value="MADF"/>
    <property type="match status" value="1"/>
</dbReference>
<evidence type="ECO:0000313" key="3">
    <source>
        <dbReference type="EMBL" id="KYM94570.1"/>
    </source>
</evidence>